<dbReference type="Proteomes" id="UP000740926">
    <property type="component" value="Unassembled WGS sequence"/>
</dbReference>
<dbReference type="InterPro" id="IPR002048">
    <property type="entry name" value="EF_hand_dom"/>
</dbReference>
<evidence type="ECO:0000256" key="2">
    <source>
        <dbReference type="ARBA" id="ARBA00022737"/>
    </source>
</evidence>
<dbReference type="GO" id="GO:0005509">
    <property type="term" value="F:calcium ion binding"/>
    <property type="evidence" value="ECO:0007669"/>
    <property type="project" value="InterPro"/>
</dbReference>
<dbReference type="SUPFAM" id="SSF47473">
    <property type="entry name" value="EF-hand"/>
    <property type="match status" value="1"/>
</dbReference>
<accession>A0A9P6Z4C2</accession>
<dbReference type="PANTHER" id="PTHR23048">
    <property type="entry name" value="MYOSIN LIGHT CHAIN 1, 3"/>
    <property type="match status" value="1"/>
</dbReference>
<evidence type="ECO:0000313" key="6">
    <source>
        <dbReference type="Proteomes" id="UP000740926"/>
    </source>
</evidence>
<proteinExistence type="predicted"/>
<gene>
    <name evidence="5" type="ORF">G6F50_005570</name>
</gene>
<dbReference type="PROSITE" id="PS50222">
    <property type="entry name" value="EF_HAND_2"/>
    <property type="match status" value="4"/>
</dbReference>
<keyword evidence="1" id="KW-0479">Metal-binding</keyword>
<feature type="domain" description="EF-hand" evidence="4">
    <location>
        <begin position="44"/>
        <end position="79"/>
    </location>
</feature>
<dbReference type="Pfam" id="PF13499">
    <property type="entry name" value="EF-hand_7"/>
    <property type="match status" value="2"/>
</dbReference>
<protein>
    <recommendedName>
        <fullName evidence="4">EF-hand domain-containing protein</fullName>
    </recommendedName>
</protein>
<dbReference type="InterPro" id="IPR050230">
    <property type="entry name" value="CALM/Myosin/TropC-like"/>
</dbReference>
<dbReference type="CDD" id="cd00051">
    <property type="entry name" value="EFh"/>
    <property type="match status" value="1"/>
</dbReference>
<organism evidence="5 6">
    <name type="scientific">Rhizopus delemar</name>
    <dbReference type="NCBI Taxonomy" id="936053"/>
    <lineage>
        <taxon>Eukaryota</taxon>
        <taxon>Fungi</taxon>
        <taxon>Fungi incertae sedis</taxon>
        <taxon>Mucoromycota</taxon>
        <taxon>Mucoromycotina</taxon>
        <taxon>Mucoromycetes</taxon>
        <taxon>Mucorales</taxon>
        <taxon>Mucorineae</taxon>
        <taxon>Rhizopodaceae</taxon>
        <taxon>Rhizopus</taxon>
    </lineage>
</organism>
<dbReference type="GO" id="GO:0016460">
    <property type="term" value="C:myosin II complex"/>
    <property type="evidence" value="ECO:0007669"/>
    <property type="project" value="TreeGrafter"/>
</dbReference>
<dbReference type="SMART" id="SM00054">
    <property type="entry name" value="EFh"/>
    <property type="match status" value="4"/>
</dbReference>
<evidence type="ECO:0000256" key="3">
    <source>
        <dbReference type="ARBA" id="ARBA00022837"/>
    </source>
</evidence>
<evidence type="ECO:0000259" key="4">
    <source>
        <dbReference type="PROSITE" id="PS50222"/>
    </source>
</evidence>
<evidence type="ECO:0000256" key="1">
    <source>
        <dbReference type="ARBA" id="ARBA00022723"/>
    </source>
</evidence>
<dbReference type="PROSITE" id="PS00018">
    <property type="entry name" value="EF_HAND_1"/>
    <property type="match status" value="3"/>
</dbReference>
<keyword evidence="6" id="KW-1185">Reference proteome</keyword>
<sequence>MPTVNKEELKSLREAFNLYDTKHNGAIELDQVMKIVKSLGIMSLNDENIRELVIRNDENKDKKIEFDEFVNIMTELISHSPPSSPTIQKKVNYVRSMSRHEIDELRACFQKFDKNGDGQISEEELKELMNEIGEKLSEKEIKDMMKDADTNKDGFIDFEEFKQLIPS</sequence>
<dbReference type="InterPro" id="IPR011992">
    <property type="entry name" value="EF-hand-dom_pair"/>
</dbReference>
<feature type="domain" description="EF-hand" evidence="4">
    <location>
        <begin position="7"/>
        <end position="42"/>
    </location>
</feature>
<feature type="domain" description="EF-hand" evidence="4">
    <location>
        <begin position="136"/>
        <end position="167"/>
    </location>
</feature>
<keyword evidence="2" id="KW-0677">Repeat</keyword>
<reference evidence="5 6" key="1">
    <citation type="journal article" date="2020" name="Microb. Genom.">
        <title>Genetic diversity of clinical and environmental Mucorales isolates obtained from an investigation of mucormycosis cases among solid organ transplant recipients.</title>
        <authorList>
            <person name="Nguyen M.H."/>
            <person name="Kaul D."/>
            <person name="Muto C."/>
            <person name="Cheng S.J."/>
            <person name="Richter R.A."/>
            <person name="Bruno V.M."/>
            <person name="Liu G."/>
            <person name="Beyhan S."/>
            <person name="Sundermann A.J."/>
            <person name="Mounaud S."/>
            <person name="Pasculle A.W."/>
            <person name="Nierman W.C."/>
            <person name="Driscoll E."/>
            <person name="Cumbie R."/>
            <person name="Clancy C.J."/>
            <person name="Dupont C.L."/>
        </authorList>
    </citation>
    <scope>NUCLEOTIDE SEQUENCE [LARGE SCALE GENOMIC DNA]</scope>
    <source>
        <strain evidence="5 6">GL24</strain>
    </source>
</reference>
<name>A0A9P6Z4C2_9FUNG</name>
<keyword evidence="3" id="KW-0106">Calcium</keyword>
<dbReference type="Gene3D" id="1.10.238.10">
    <property type="entry name" value="EF-hand"/>
    <property type="match status" value="2"/>
</dbReference>
<dbReference type="InterPro" id="IPR018247">
    <property type="entry name" value="EF_Hand_1_Ca_BS"/>
</dbReference>
<comment type="caution">
    <text evidence="5">The sequence shown here is derived from an EMBL/GenBank/DDBJ whole genome shotgun (WGS) entry which is preliminary data.</text>
</comment>
<dbReference type="AlphaFoldDB" id="A0A9P6Z4C2"/>
<dbReference type="EMBL" id="JAANIU010000753">
    <property type="protein sequence ID" value="KAG1570350.1"/>
    <property type="molecule type" value="Genomic_DNA"/>
</dbReference>
<evidence type="ECO:0000313" key="5">
    <source>
        <dbReference type="EMBL" id="KAG1570350.1"/>
    </source>
</evidence>
<dbReference type="FunFam" id="1.10.238.10:FF:000181">
    <property type="entry name" value="CALML5 isoform 1"/>
    <property type="match status" value="1"/>
</dbReference>
<dbReference type="PANTHER" id="PTHR23048:SF0">
    <property type="entry name" value="CALMODULIN LIKE 3"/>
    <property type="match status" value="1"/>
</dbReference>
<feature type="domain" description="EF-hand" evidence="4">
    <location>
        <begin position="100"/>
        <end position="135"/>
    </location>
</feature>